<gene>
    <name evidence="1" type="ORF">UFOPK3547_01753</name>
</gene>
<evidence type="ECO:0000313" key="1">
    <source>
        <dbReference type="EMBL" id="CAB4347599.1"/>
    </source>
</evidence>
<name>A0A6J6A277_9ZZZZ</name>
<proteinExistence type="predicted"/>
<sequence length="244" mass="26362">MELRAGVLRARQAAAAKTDRRHLEVAAVLLDQQVGGEFRNPKQRVGGQVDRHRQIDAAEPLVPGGQLPAGFELLKRQKVGRVAVDLVCRGEDEGCGRREISGRLEEVEGAVGIDAEVGLGLGSGPVVRRLRSGVHDQLDLRAVLLKDGANRLLVADVDRKRPERGPEIGGQPLGGGCRRGRISEEVGAHVVVYADHLEALPGEVARRLGSDQAARTGDYRDRHRSALWSGFWKHDGSGRVARSA</sequence>
<reference evidence="1" key="1">
    <citation type="submission" date="2020-05" db="EMBL/GenBank/DDBJ databases">
        <authorList>
            <person name="Chiriac C."/>
            <person name="Salcher M."/>
            <person name="Ghai R."/>
            <person name="Kavagutti S V."/>
        </authorList>
    </citation>
    <scope>NUCLEOTIDE SEQUENCE</scope>
</reference>
<organism evidence="1">
    <name type="scientific">freshwater metagenome</name>
    <dbReference type="NCBI Taxonomy" id="449393"/>
    <lineage>
        <taxon>unclassified sequences</taxon>
        <taxon>metagenomes</taxon>
        <taxon>ecological metagenomes</taxon>
    </lineage>
</organism>
<dbReference type="AlphaFoldDB" id="A0A6J6A277"/>
<protein>
    <submittedName>
        <fullName evidence="1">Unannotated protein</fullName>
    </submittedName>
</protein>
<accession>A0A6J6A277</accession>
<dbReference type="EMBL" id="CAESAN010000224">
    <property type="protein sequence ID" value="CAB4347599.1"/>
    <property type="molecule type" value="Genomic_DNA"/>
</dbReference>